<feature type="domain" description="FAD-dependent protein C-terminal" evidence="1">
    <location>
        <begin position="252"/>
        <end position="400"/>
    </location>
</feature>
<dbReference type="PIRSF" id="PIRSF038984">
    <property type="entry name" value="FAD_binding_protein"/>
    <property type="match status" value="1"/>
</dbReference>
<dbReference type="Proteomes" id="UP000070414">
    <property type="component" value="Unassembled WGS sequence"/>
</dbReference>
<dbReference type="InterPro" id="IPR049516">
    <property type="entry name" value="FAD-depend_C"/>
</dbReference>
<dbReference type="PANTHER" id="PTHR43106:SF1">
    <property type="entry name" value="DEHYDROGENASE-RELATED"/>
    <property type="match status" value="1"/>
</dbReference>
<evidence type="ECO:0000259" key="1">
    <source>
        <dbReference type="Pfam" id="PF21688"/>
    </source>
</evidence>
<evidence type="ECO:0000313" key="3">
    <source>
        <dbReference type="Proteomes" id="UP000070414"/>
    </source>
</evidence>
<organism evidence="2 3">
    <name type="scientific">candidate division MSBL1 archaeon SCGC-AAA259I14</name>
    <dbReference type="NCBI Taxonomy" id="1698268"/>
    <lineage>
        <taxon>Archaea</taxon>
        <taxon>Methanobacteriati</taxon>
        <taxon>Methanobacteriota</taxon>
        <taxon>candidate division MSBL1</taxon>
    </lineage>
</organism>
<dbReference type="Gene3D" id="3.50.50.60">
    <property type="entry name" value="FAD/NAD(P)-binding domain"/>
    <property type="match status" value="2"/>
</dbReference>
<dbReference type="PRINTS" id="PR00368">
    <property type="entry name" value="FADPNR"/>
</dbReference>
<accession>A0A133UTW1</accession>
<comment type="caution">
    <text evidence="2">The sequence shown here is derived from an EMBL/GenBank/DDBJ whole genome shotgun (WGS) entry which is preliminary data.</text>
</comment>
<dbReference type="AlphaFoldDB" id="A0A133UTW1"/>
<dbReference type="PANTHER" id="PTHR43106">
    <property type="entry name" value="DEHYDROGENASE-RELATED"/>
    <property type="match status" value="1"/>
</dbReference>
<dbReference type="InterPro" id="IPR028348">
    <property type="entry name" value="FAD-binding_protein"/>
</dbReference>
<proteinExistence type="predicted"/>
<sequence length="453" mass="49453">MTDVVIFGAGPAGLFAAKELAEKSDLSVKIIERGKKIFERNCPATDTGECVNCMPCDVMQGVGGTGGMSDGTLNLSPHIGGDLTEFVDRDEAYKLIEYIDSVFQNHGAPQKMYGKETPGTEKLARKAAAADVKFIPIRQRHIGSENLPEIIHSFQEDLEKKDVEFQLNTEVEEIRKDHLIVEGEKVKSDYILAAPGRAGAIWFSKQAEKLGLKISHGAIDVGVRVEVPSIVMNPVVEVSRDPKFHIRTKTFDDFVRTFCTNHQGFVVEEKYENHVGVNGHSYRSRKSENTNFAFLSRVTLTEPVTDTTAYGGSIGNLATTIGGGRPLVQRLGDLRHGQRSTQNRIDRGHVEPTLKSVTPGDISMALPSRIVTDLKEGLDQLDEVIPGVASNSTLLYAPEVKFYAMKIAVKNNMETDIENLFAAGDGAGLSRDIVNASATGILAARGIIEKAER</sequence>
<dbReference type="InterPro" id="IPR036188">
    <property type="entry name" value="FAD/NAD-bd_sf"/>
</dbReference>
<dbReference type="Pfam" id="PF01946">
    <property type="entry name" value="Thi4"/>
    <property type="match status" value="1"/>
</dbReference>
<dbReference type="Pfam" id="PF21688">
    <property type="entry name" value="FAD-depend_C"/>
    <property type="match status" value="1"/>
</dbReference>
<dbReference type="SUPFAM" id="SSF51905">
    <property type="entry name" value="FAD/NAD(P)-binding domain"/>
    <property type="match status" value="1"/>
</dbReference>
<name>A0A133UTW1_9EURY</name>
<dbReference type="EMBL" id="LHXS01000006">
    <property type="protein sequence ID" value="KXA97654.1"/>
    <property type="molecule type" value="Genomic_DNA"/>
</dbReference>
<dbReference type="PATRIC" id="fig|1698268.3.peg.689"/>
<protein>
    <submittedName>
        <fullName evidence="2">FAD-dependent oxidoreductase</fullName>
    </submittedName>
</protein>
<gene>
    <name evidence="2" type="ORF">AKJ38_00615</name>
</gene>
<keyword evidence="3" id="KW-1185">Reference proteome</keyword>
<evidence type="ECO:0000313" key="2">
    <source>
        <dbReference type="EMBL" id="KXA97654.1"/>
    </source>
</evidence>
<reference evidence="2 3" key="1">
    <citation type="journal article" date="2016" name="Sci. Rep.">
        <title>Metabolic traits of an uncultured archaeal lineage -MSBL1- from brine pools of the Red Sea.</title>
        <authorList>
            <person name="Mwirichia R."/>
            <person name="Alam I."/>
            <person name="Rashid M."/>
            <person name="Vinu M."/>
            <person name="Ba-Alawi W."/>
            <person name="Anthony Kamau A."/>
            <person name="Kamanda Ngugi D."/>
            <person name="Goker M."/>
            <person name="Klenk H.P."/>
            <person name="Bajic V."/>
            <person name="Stingl U."/>
        </authorList>
    </citation>
    <scope>NUCLEOTIDE SEQUENCE [LARGE SCALE GENOMIC DNA]</scope>
    <source>
        <strain evidence="2">SCGC-AAA259I14</strain>
    </source>
</reference>